<sequence length="554" mass="62286">MYLKERDWEIARAVKNPDRVRELLSQGHKPDAFDLCEAARHGARCAGAAETVEILLDTGAIDPNARPSYADLTNTAGVDEDWASSNRSSQPPEIYGDPDEWYPLHLALTYSRLPADSQVQKANMTRMATAILIYNYWSRFPGEPQDDKVIDEDADLGITQLERREEREQYLLSEFISSDSNHPLFPRKYGVCSIIHFLLENGEFVKPVLDFLGTNLDLEHRDPQGRTILLSACRSALGADAAIDGVHGDLFYEETGQLLETEELFGVTTTTSPDTLTLLEYFVNRGANVLAVDNYGKNALHHLLEARHQLRSSEPPVISASLRYVANNYGSLVNQPDKEGVYPFIAALSRIRSYWSKTEHLGTLESAIDDLLAAGADPLLRDPRGNTALHYLALSWLDDFGVRGDEQRRLCRLLLDRGVDPNARNVDGQSALELYFTAFDTTRYQNRQGYSWDVWQDMDEPYAKIDEEVLEIFEKAGVNLRGQDPEGQTLLHLVARKRTLRTYDRLLLLFSKGLDPMVRNAKGETAIDVAMSLEPHGESIFATIMKDHIKGLNG</sequence>
<dbReference type="Pfam" id="PF00023">
    <property type="entry name" value="Ank"/>
    <property type="match status" value="1"/>
</dbReference>
<keyword evidence="1" id="KW-0677">Repeat</keyword>
<dbReference type="SMART" id="SM00248">
    <property type="entry name" value="ANK"/>
    <property type="match status" value="3"/>
</dbReference>
<dbReference type="SUPFAM" id="SSF48403">
    <property type="entry name" value="Ankyrin repeat"/>
    <property type="match status" value="2"/>
</dbReference>
<dbReference type="AlphaFoldDB" id="A0A397GQJ6"/>
<keyword evidence="4" id="KW-1185">Reference proteome</keyword>
<proteinExistence type="predicted"/>
<evidence type="ECO:0000256" key="2">
    <source>
        <dbReference type="ARBA" id="ARBA00023043"/>
    </source>
</evidence>
<evidence type="ECO:0000313" key="3">
    <source>
        <dbReference type="EMBL" id="RHZ52837.1"/>
    </source>
</evidence>
<dbReference type="PANTHER" id="PTHR24189">
    <property type="entry name" value="MYOTROPHIN"/>
    <property type="match status" value="1"/>
</dbReference>
<name>A0A397GQJ6_ASPTH</name>
<dbReference type="InterPro" id="IPR050745">
    <property type="entry name" value="Multifunctional_regulatory"/>
</dbReference>
<protein>
    <submittedName>
        <fullName evidence="3">Uncharacterized protein</fullName>
    </submittedName>
</protein>
<evidence type="ECO:0000313" key="4">
    <source>
        <dbReference type="Proteomes" id="UP000215305"/>
    </source>
</evidence>
<dbReference type="VEuPathDB" id="FungiDB:CDV56_106020"/>
<dbReference type="OrthoDB" id="21416at2759"/>
<dbReference type="InterPro" id="IPR002110">
    <property type="entry name" value="Ankyrin_rpt"/>
</dbReference>
<dbReference type="GeneID" id="38127994"/>
<accession>A0A397GQJ6</accession>
<comment type="caution">
    <text evidence="3">The sequence shown here is derived from an EMBL/GenBank/DDBJ whole genome shotgun (WGS) entry which is preliminary data.</text>
</comment>
<organism evidence="3 4">
    <name type="scientific">Aspergillus thermomutatus</name>
    <name type="common">Neosartorya pseudofischeri</name>
    <dbReference type="NCBI Taxonomy" id="41047"/>
    <lineage>
        <taxon>Eukaryota</taxon>
        <taxon>Fungi</taxon>
        <taxon>Dikarya</taxon>
        <taxon>Ascomycota</taxon>
        <taxon>Pezizomycotina</taxon>
        <taxon>Eurotiomycetes</taxon>
        <taxon>Eurotiomycetidae</taxon>
        <taxon>Eurotiales</taxon>
        <taxon>Aspergillaceae</taxon>
        <taxon>Aspergillus</taxon>
        <taxon>Aspergillus subgen. Fumigati</taxon>
    </lineage>
</organism>
<dbReference type="InterPro" id="IPR036770">
    <property type="entry name" value="Ankyrin_rpt-contain_sf"/>
</dbReference>
<gene>
    <name evidence="3" type="ORF">CDV56_106020</name>
</gene>
<evidence type="ECO:0000256" key="1">
    <source>
        <dbReference type="ARBA" id="ARBA00022737"/>
    </source>
</evidence>
<dbReference type="STRING" id="41047.A0A397GQJ6"/>
<keyword evidence="2" id="KW-0040">ANK repeat</keyword>
<dbReference type="Gene3D" id="1.25.40.20">
    <property type="entry name" value="Ankyrin repeat-containing domain"/>
    <property type="match status" value="3"/>
</dbReference>
<dbReference type="EMBL" id="NKHU02000130">
    <property type="protein sequence ID" value="RHZ52837.1"/>
    <property type="molecule type" value="Genomic_DNA"/>
</dbReference>
<dbReference type="Proteomes" id="UP000215305">
    <property type="component" value="Unassembled WGS sequence"/>
</dbReference>
<reference evidence="3" key="1">
    <citation type="submission" date="2018-08" db="EMBL/GenBank/DDBJ databases">
        <title>Draft genome sequence of azole-resistant Aspergillus thermomutatus (Neosartorya pseudofischeri) strain HMR AF 39, isolated from a human nasal aspirate.</title>
        <authorList>
            <person name="Parent-Michaud M."/>
            <person name="Dufresne P.J."/>
            <person name="Fournier E."/>
            <person name="Martineau C."/>
            <person name="Moreira S."/>
            <person name="Perkins V."/>
            <person name="De Repentigny L."/>
            <person name="Dufresne S.F."/>
        </authorList>
    </citation>
    <scope>NUCLEOTIDE SEQUENCE [LARGE SCALE GENOMIC DNA]</scope>
    <source>
        <strain evidence="3">HMR AF 39</strain>
    </source>
</reference>
<dbReference type="RefSeq" id="XP_026613427.1">
    <property type="nucleotide sequence ID" value="XM_026759639.1"/>
</dbReference>